<protein>
    <recommendedName>
        <fullName evidence="3">Transposase</fullName>
    </recommendedName>
</protein>
<reference evidence="1 2" key="1">
    <citation type="submission" date="2022-06" db="EMBL/GenBank/DDBJ databases">
        <title>Genomic Encyclopedia of Archaeal and Bacterial Type Strains, Phase II (KMG-II): from individual species to whole genera.</title>
        <authorList>
            <person name="Goeker M."/>
        </authorList>
    </citation>
    <scope>NUCLEOTIDE SEQUENCE [LARGE SCALE GENOMIC DNA]</scope>
    <source>
        <strain evidence="1 2">DSM 40477</strain>
    </source>
</reference>
<dbReference type="EMBL" id="JAMTCP010000022">
    <property type="protein sequence ID" value="MCP2259971.1"/>
    <property type="molecule type" value="Genomic_DNA"/>
</dbReference>
<keyword evidence="2" id="KW-1185">Reference proteome</keyword>
<comment type="caution">
    <text evidence="1">The sequence shown here is derived from an EMBL/GenBank/DDBJ whole genome shotgun (WGS) entry which is preliminary data.</text>
</comment>
<dbReference type="Proteomes" id="UP001205311">
    <property type="component" value="Unassembled WGS sequence"/>
</dbReference>
<organism evidence="1 2">
    <name type="scientific">Streptoalloteichus tenebrarius (strain ATCC 17920 / DSM 40477 / JCM 4838 / CBS 697.72 / NBRC 16177 / NCIMB 11028 / NRRL B-12390 / A12253. 1 / ISP 5477)</name>
    <name type="common">Streptomyces tenebrarius</name>
    <dbReference type="NCBI Taxonomy" id="1933"/>
    <lineage>
        <taxon>Bacteria</taxon>
        <taxon>Bacillati</taxon>
        <taxon>Actinomycetota</taxon>
        <taxon>Actinomycetes</taxon>
        <taxon>Pseudonocardiales</taxon>
        <taxon>Pseudonocardiaceae</taxon>
        <taxon>Streptoalloteichus</taxon>
    </lineage>
</organism>
<sequence>MDHRELLRAAQTLIGELTGARSEQQILMERINFVDHLTLAGPDEIHE</sequence>
<proteinExistence type="predicted"/>
<evidence type="ECO:0000313" key="1">
    <source>
        <dbReference type="EMBL" id="MCP2259971.1"/>
    </source>
</evidence>
<dbReference type="RefSeq" id="WP_253670850.1">
    <property type="nucleotide sequence ID" value="NZ_JAMTCP010000022.1"/>
</dbReference>
<evidence type="ECO:0008006" key="3">
    <source>
        <dbReference type="Google" id="ProtNLM"/>
    </source>
</evidence>
<name>A0ABT1HWU6_STRSD</name>
<accession>A0ABT1HWU6</accession>
<evidence type="ECO:0000313" key="2">
    <source>
        <dbReference type="Proteomes" id="UP001205311"/>
    </source>
</evidence>
<gene>
    <name evidence="1" type="ORF">LX15_003682</name>
</gene>